<dbReference type="Gene3D" id="3.90.1340.10">
    <property type="entry name" value="Phage tail collar domain"/>
    <property type="match status" value="1"/>
</dbReference>
<dbReference type="AlphaFoldDB" id="V4J7C2"/>
<dbReference type="EMBL" id="AUSV01000128">
    <property type="protein sequence ID" value="ESP91187.1"/>
    <property type="molecule type" value="Genomic_DNA"/>
</dbReference>
<dbReference type="PATRIC" id="fig|1353533.3.peg.4615"/>
<evidence type="ECO:0000313" key="2">
    <source>
        <dbReference type="EMBL" id="ESP91187.1"/>
    </source>
</evidence>
<dbReference type="InterPro" id="IPR037053">
    <property type="entry name" value="Phage_tail_collar_dom_sf"/>
</dbReference>
<dbReference type="SUPFAM" id="SSF88874">
    <property type="entry name" value="Receptor-binding domain of short tail fibre protein gp12"/>
    <property type="match status" value="1"/>
</dbReference>
<proteinExistence type="predicted"/>
<dbReference type="RefSeq" id="WP_023401451.1">
    <property type="nucleotide sequence ID" value="NZ_AUSV01000128.1"/>
</dbReference>
<reference evidence="2 3" key="1">
    <citation type="submission" date="2013-07" db="EMBL/GenBank/DDBJ databases">
        <title>Draft genome sequence of Pseudoalteromonas luteoviolacea 2ta16.</title>
        <authorList>
            <person name="Allen E.E."/>
            <person name="Azam F."/>
            <person name="Podell S."/>
        </authorList>
    </citation>
    <scope>NUCLEOTIDE SEQUENCE [LARGE SCALE GENOMIC DNA]</scope>
    <source>
        <strain evidence="2 3">2ta16</strain>
    </source>
</reference>
<name>V4J7C2_PSEL2</name>
<accession>V4J7C2</accession>
<dbReference type="InterPro" id="IPR011083">
    <property type="entry name" value="Phage_tail_collar_dom"/>
</dbReference>
<dbReference type="Proteomes" id="UP000017820">
    <property type="component" value="Unassembled WGS sequence"/>
</dbReference>
<dbReference type="Pfam" id="PF07484">
    <property type="entry name" value="Collar"/>
    <property type="match status" value="1"/>
</dbReference>
<comment type="caution">
    <text evidence="2">The sequence shown here is derived from an EMBL/GenBank/DDBJ whole genome shotgun (WGS) entry which is preliminary data.</text>
</comment>
<sequence length="182" mass="19393">MDPFIGQIDMLPYTFAPRSYTVCDGQFVDISQNQALYAIIGTTYGGNGTTNMQIPNLQGRTPTMFGTGPGLSPGDMGSEVGIPEVVLLESQLPSHSHDMYCGETIKDGLVEQSNNVGLISAARGSSGGVARVYSSQPRTGSNVPLNYNAVLSNGQNQSHANRQPYLALQFCLCIDGVFPPRS</sequence>
<evidence type="ECO:0000313" key="3">
    <source>
        <dbReference type="Proteomes" id="UP000017820"/>
    </source>
</evidence>
<evidence type="ECO:0000259" key="1">
    <source>
        <dbReference type="Pfam" id="PF07484"/>
    </source>
</evidence>
<organism evidence="2 3">
    <name type="scientific">Pseudoalteromonas luteoviolacea (strain 2ta16)</name>
    <dbReference type="NCBI Taxonomy" id="1353533"/>
    <lineage>
        <taxon>Bacteria</taxon>
        <taxon>Pseudomonadati</taxon>
        <taxon>Pseudomonadota</taxon>
        <taxon>Gammaproteobacteria</taxon>
        <taxon>Alteromonadales</taxon>
        <taxon>Pseudoalteromonadaceae</taxon>
        <taxon>Pseudoalteromonas</taxon>
    </lineage>
</organism>
<gene>
    <name evidence="2" type="ORF">PL2TA16_01194</name>
</gene>
<protein>
    <submittedName>
        <fullName evidence="2">Microcystin-dependent protein</fullName>
    </submittedName>
</protein>
<feature type="domain" description="Phage tail collar" evidence="1">
    <location>
        <begin position="6"/>
        <end position="62"/>
    </location>
</feature>